<dbReference type="Proteomes" id="UP000284794">
    <property type="component" value="Unassembled WGS sequence"/>
</dbReference>
<dbReference type="NCBIfam" id="TIGR01353">
    <property type="entry name" value="dGTP_triPase"/>
    <property type="match status" value="1"/>
</dbReference>
<dbReference type="InterPro" id="IPR051094">
    <property type="entry name" value="Diverse_Catalytic_Enzymes"/>
</dbReference>
<dbReference type="Pfam" id="PF13286">
    <property type="entry name" value="HD_assoc"/>
    <property type="match status" value="1"/>
</dbReference>
<dbReference type="InterPro" id="IPR006674">
    <property type="entry name" value="HD_domain"/>
</dbReference>
<feature type="domain" description="HD" evidence="2">
    <location>
        <begin position="231"/>
        <end position="390"/>
    </location>
</feature>
<dbReference type="InterPro" id="IPR026875">
    <property type="entry name" value="PHydrolase_assoc_dom"/>
</dbReference>
<evidence type="ECO:0000313" key="5">
    <source>
        <dbReference type="Proteomes" id="UP000284794"/>
    </source>
</evidence>
<dbReference type="PROSITE" id="PS51831">
    <property type="entry name" value="HD"/>
    <property type="match status" value="1"/>
</dbReference>
<evidence type="ECO:0000313" key="3">
    <source>
        <dbReference type="EMBL" id="RHD09763.1"/>
    </source>
</evidence>
<organism evidence="3 5">
    <name type="scientific">Lachnospira eligens</name>
    <dbReference type="NCBI Taxonomy" id="39485"/>
    <lineage>
        <taxon>Bacteria</taxon>
        <taxon>Bacillati</taxon>
        <taxon>Bacillota</taxon>
        <taxon>Clostridia</taxon>
        <taxon>Lachnospirales</taxon>
        <taxon>Lachnospiraceae</taxon>
        <taxon>Lachnospira</taxon>
    </lineage>
</organism>
<protein>
    <submittedName>
        <fullName evidence="3">DNTP triphosphohydrolase</fullName>
    </submittedName>
</protein>
<evidence type="ECO:0000313" key="6">
    <source>
        <dbReference type="Proteomes" id="UP000285201"/>
    </source>
</evidence>
<gene>
    <name evidence="3" type="primary">dgt</name>
    <name evidence="4" type="ORF">DW007_07900</name>
    <name evidence="3" type="ORF">DW811_04425</name>
</gene>
<dbReference type="Gene3D" id="1.10.3210.10">
    <property type="entry name" value="Hypothetical protein af1432"/>
    <property type="match status" value="2"/>
</dbReference>
<name>A0A414DGL0_9FIRM</name>
<dbReference type="GO" id="GO:0016793">
    <property type="term" value="F:triphosphoric monoester hydrolase activity"/>
    <property type="evidence" value="ECO:0007669"/>
    <property type="project" value="InterPro"/>
</dbReference>
<dbReference type="SMART" id="SM00471">
    <property type="entry name" value="HDc"/>
    <property type="match status" value="1"/>
</dbReference>
<evidence type="ECO:0000256" key="1">
    <source>
        <dbReference type="ARBA" id="ARBA00022801"/>
    </source>
</evidence>
<dbReference type="InterPro" id="IPR006261">
    <property type="entry name" value="dGTPase"/>
</dbReference>
<dbReference type="Proteomes" id="UP000285201">
    <property type="component" value="Unassembled WGS sequence"/>
</dbReference>
<dbReference type="PANTHER" id="PTHR35795">
    <property type="entry name" value="SLR1885 PROTEIN"/>
    <property type="match status" value="1"/>
</dbReference>
<dbReference type="Pfam" id="PF01966">
    <property type="entry name" value="HD"/>
    <property type="match status" value="1"/>
</dbReference>
<dbReference type="SUPFAM" id="SSF109604">
    <property type="entry name" value="HD-domain/PDEase-like"/>
    <property type="match status" value="1"/>
</dbReference>
<sequence length="640" mass="74040">MIWEVFMGKVLIIKNNNSDERIHRYAMESYEQGKKCYYNSVDGTLNEQALMELKKNFEGSGIVLMITYENSDLRKIKDVFIGDEAYINYKNSIEYIMRVYLKKTCHERVIASIIDKIDLDIDADFGYGQYVIMNDMESLFYELRERIIANKQEKTYDISEKEEKLEEKYGLSVLAQKDEQSVRIYPSDSVGKDRTEFQRDRERVVNCKAFRRLVDKAQIFGSEKGDYYRTRMTHSLEVNQIAKAIAYALKLNLDLTEAIALGHDLGHTPFGHQGERTLDEILCGKIDVGINATQKMFEKRCFGGFKHNYQSAKILTEIEEKYKEYPGLNVSVQVVEGVLKHTKLKPGKIDLSDFLSKEYLDKICISNEKVQVCSSLEGQVVAIADEIAQRGHDVDDALTSGVMTIDEFKDRLKIDKCRELFDRINKEINDIETSERLIIDKKELKISRIVSVIINYFIQKTIEYSLTLVSEYEELGRISLDNTKVMVRFPDDVERVNGYLEQVVQKKVICNNEVARADYNASMIVQNLFAKYYKNPRLLHSGTVHKIFLETLKHKNREVSNSAIYLSDGSIELVNKEIEEITSKPLNEKLVLEYLKDGDNSCAEKDIVIFEKRRILVRAITDYIAGMTDGYALEEYEKLR</sequence>
<dbReference type="CDD" id="cd00077">
    <property type="entry name" value="HDc"/>
    <property type="match status" value="1"/>
</dbReference>
<dbReference type="AlphaFoldDB" id="A0A414DGL0"/>
<dbReference type="InterPro" id="IPR003607">
    <property type="entry name" value="HD/PDEase_dom"/>
</dbReference>
<reference evidence="5 6" key="1">
    <citation type="submission" date="2018-08" db="EMBL/GenBank/DDBJ databases">
        <title>A genome reference for cultivated species of the human gut microbiota.</title>
        <authorList>
            <person name="Zou Y."/>
            <person name="Xue W."/>
            <person name="Luo G."/>
        </authorList>
    </citation>
    <scope>NUCLEOTIDE SEQUENCE [LARGE SCALE GENOMIC DNA]</scope>
    <source>
        <strain evidence="4 6">AF36-7BH</strain>
        <strain evidence="3 5">AM32-2AC</strain>
    </source>
</reference>
<evidence type="ECO:0000259" key="2">
    <source>
        <dbReference type="PROSITE" id="PS51831"/>
    </source>
</evidence>
<comment type="caution">
    <text evidence="3">The sequence shown here is derived from an EMBL/GenBank/DDBJ whole genome shotgun (WGS) entry which is preliminary data.</text>
</comment>
<dbReference type="EMBL" id="QSIS01000004">
    <property type="protein sequence ID" value="RHD09763.1"/>
    <property type="molecule type" value="Genomic_DNA"/>
</dbReference>
<evidence type="ECO:0000313" key="4">
    <source>
        <dbReference type="EMBL" id="RHL68729.1"/>
    </source>
</evidence>
<accession>A0A414DGL0</accession>
<dbReference type="PANTHER" id="PTHR35795:SF1">
    <property type="entry name" value="BIS(5'-NUCLEOSYL)-TETRAPHOSPHATASE, SYMMETRICAL"/>
    <property type="match status" value="1"/>
</dbReference>
<keyword evidence="1 3" id="KW-0378">Hydrolase</keyword>
<proteinExistence type="predicted"/>
<dbReference type="EMBL" id="QROY01000005">
    <property type="protein sequence ID" value="RHL68729.1"/>
    <property type="molecule type" value="Genomic_DNA"/>
</dbReference>